<proteinExistence type="predicted"/>
<gene>
    <name evidence="2" type="ORF">BJ554DRAFT_5949</name>
</gene>
<evidence type="ECO:0000256" key="1">
    <source>
        <dbReference type="SAM" id="MobiDB-lite"/>
    </source>
</evidence>
<name>A0A8H7ZYP1_9FUNG</name>
<accession>A0A8H7ZYP1</accession>
<dbReference type="Proteomes" id="UP000673691">
    <property type="component" value="Unassembled WGS sequence"/>
</dbReference>
<sequence>MRWHGALSTRCFSWGQYALPTGTFDLHPRFRRHGGVIGGNEVYEARQEDPAKCGRRQQRFEAEER</sequence>
<protein>
    <submittedName>
        <fullName evidence="2">Uncharacterized protein</fullName>
    </submittedName>
</protein>
<evidence type="ECO:0000313" key="3">
    <source>
        <dbReference type="Proteomes" id="UP000673691"/>
    </source>
</evidence>
<comment type="caution">
    <text evidence="2">The sequence shown here is derived from an EMBL/GenBank/DDBJ whole genome shotgun (WGS) entry which is preliminary data.</text>
</comment>
<dbReference type="EMBL" id="JAEFCI010003108">
    <property type="protein sequence ID" value="KAG5461802.1"/>
    <property type="molecule type" value="Genomic_DNA"/>
</dbReference>
<dbReference type="AlphaFoldDB" id="A0A8H7ZYP1"/>
<organism evidence="2 3">
    <name type="scientific">Olpidium bornovanus</name>
    <dbReference type="NCBI Taxonomy" id="278681"/>
    <lineage>
        <taxon>Eukaryota</taxon>
        <taxon>Fungi</taxon>
        <taxon>Fungi incertae sedis</taxon>
        <taxon>Olpidiomycota</taxon>
        <taxon>Olpidiomycotina</taxon>
        <taxon>Olpidiomycetes</taxon>
        <taxon>Olpidiales</taxon>
        <taxon>Olpidiaceae</taxon>
        <taxon>Olpidium</taxon>
    </lineage>
</organism>
<reference evidence="2 3" key="1">
    <citation type="journal article" name="Sci. Rep.">
        <title>Genome-scale phylogenetic analyses confirm Olpidium as the closest living zoosporic fungus to the non-flagellated, terrestrial fungi.</title>
        <authorList>
            <person name="Chang Y."/>
            <person name="Rochon D."/>
            <person name="Sekimoto S."/>
            <person name="Wang Y."/>
            <person name="Chovatia M."/>
            <person name="Sandor L."/>
            <person name="Salamov A."/>
            <person name="Grigoriev I.V."/>
            <person name="Stajich J.E."/>
            <person name="Spatafora J.W."/>
        </authorList>
    </citation>
    <scope>NUCLEOTIDE SEQUENCE [LARGE SCALE GENOMIC DNA]</scope>
    <source>
        <strain evidence="2">S191</strain>
    </source>
</reference>
<keyword evidence="3" id="KW-1185">Reference proteome</keyword>
<feature type="region of interest" description="Disordered" evidence="1">
    <location>
        <begin position="46"/>
        <end position="65"/>
    </location>
</feature>
<evidence type="ECO:0000313" key="2">
    <source>
        <dbReference type="EMBL" id="KAG5461802.1"/>
    </source>
</evidence>